<dbReference type="RefSeq" id="WP_030040156.1">
    <property type="nucleotide sequence ID" value="NZ_KL575597.1"/>
</dbReference>
<evidence type="ECO:0000313" key="2">
    <source>
        <dbReference type="Proteomes" id="UP000037251"/>
    </source>
</evidence>
<organism evidence="1 2">
    <name type="scientific">Streptomyces resistomycificus</name>
    <dbReference type="NCBI Taxonomy" id="67356"/>
    <lineage>
        <taxon>Bacteria</taxon>
        <taxon>Bacillati</taxon>
        <taxon>Actinomycetota</taxon>
        <taxon>Actinomycetes</taxon>
        <taxon>Kitasatosporales</taxon>
        <taxon>Streptomycetaceae</taxon>
        <taxon>Streptomyces</taxon>
        <taxon>Streptomyces aurantiacus group</taxon>
    </lineage>
</organism>
<protein>
    <submittedName>
        <fullName evidence="1">Uncharacterized protein</fullName>
    </submittedName>
</protein>
<dbReference type="OrthoDB" id="4338076at2"/>
<dbReference type="AlphaFoldDB" id="A0A0L8L5A1"/>
<dbReference type="PATRIC" id="fig|67356.5.peg.4997"/>
<name>A0A0L8L5A1_9ACTN</name>
<dbReference type="eggNOG" id="ENOG5031XJ9">
    <property type="taxonomic scope" value="Bacteria"/>
</dbReference>
<sequence length="150" mass="16213">MSLHLIPKLKGTGSRRAVDKVAKLRQEVVILLGNLHAAGDEVALLQQDLRESRAKQAAAEELVVQQLADIDDVTSQRDALAEEVVWLRQKFGAQLAAEANAARVTVPAWVRDTSDPADQATGPIDVREVRALWDARDAGLLGPVTDPGHT</sequence>
<reference evidence="2" key="1">
    <citation type="submission" date="2015-07" db="EMBL/GenBank/DDBJ databases">
        <authorList>
            <person name="Ju K.-S."/>
            <person name="Doroghazi J.R."/>
            <person name="Metcalf W.W."/>
        </authorList>
    </citation>
    <scope>NUCLEOTIDE SEQUENCE [LARGE SCALE GENOMIC DNA]</scope>
    <source>
        <strain evidence="2">NRRL 2290</strain>
    </source>
</reference>
<dbReference type="Proteomes" id="UP000037251">
    <property type="component" value="Unassembled WGS sequence"/>
</dbReference>
<evidence type="ECO:0000313" key="1">
    <source>
        <dbReference type="EMBL" id="KOG33332.1"/>
    </source>
</evidence>
<dbReference type="STRING" id="67356.AQJ84_11380"/>
<keyword evidence="2" id="KW-1185">Reference proteome</keyword>
<gene>
    <name evidence="1" type="ORF">ADK37_23440</name>
</gene>
<comment type="caution">
    <text evidence="1">The sequence shown here is derived from an EMBL/GenBank/DDBJ whole genome shotgun (WGS) entry which is preliminary data.</text>
</comment>
<proteinExistence type="predicted"/>
<dbReference type="EMBL" id="LGUS01000174">
    <property type="protein sequence ID" value="KOG33332.1"/>
    <property type="molecule type" value="Genomic_DNA"/>
</dbReference>
<accession>A0A0L8L5A1</accession>